<evidence type="ECO:0000313" key="1">
    <source>
        <dbReference type="EMBL" id="PIX88646.1"/>
    </source>
</evidence>
<gene>
    <name evidence="1" type="ORF">COZ30_00330</name>
</gene>
<protein>
    <submittedName>
        <fullName evidence="1">Molybdenum cofactor guanylyltransferase MobA</fullName>
    </submittedName>
</protein>
<proteinExistence type="predicted"/>
<organism evidence="1 2">
    <name type="scientific">Candidatus Nealsonbacteria bacterium CG_4_10_14_3_um_filter_36_16</name>
    <dbReference type="NCBI Taxonomy" id="1974685"/>
    <lineage>
        <taxon>Bacteria</taxon>
        <taxon>Candidatus Nealsoniibacteriota</taxon>
    </lineage>
</organism>
<keyword evidence="1" id="KW-0808">Transferase</keyword>
<name>A0A2M7MFL9_9BACT</name>
<dbReference type="Gene3D" id="3.90.550.10">
    <property type="entry name" value="Spore Coat Polysaccharide Biosynthesis Protein SpsA, Chain A"/>
    <property type="match status" value="1"/>
</dbReference>
<accession>A0A2M7MFL9</accession>
<keyword evidence="1" id="KW-0548">Nucleotidyltransferase</keyword>
<evidence type="ECO:0000313" key="2">
    <source>
        <dbReference type="Proteomes" id="UP000230064"/>
    </source>
</evidence>
<dbReference type="AlphaFoldDB" id="A0A2M7MFL9"/>
<dbReference type="Proteomes" id="UP000230064">
    <property type="component" value="Unassembled WGS sequence"/>
</dbReference>
<dbReference type="EMBL" id="PFJR01000006">
    <property type="protein sequence ID" value="PIX88646.1"/>
    <property type="molecule type" value="Genomic_DNA"/>
</dbReference>
<dbReference type="SUPFAM" id="SSF53448">
    <property type="entry name" value="Nucleotide-diphospho-sugar transferases"/>
    <property type="match status" value="1"/>
</dbReference>
<feature type="non-terminal residue" evidence="1">
    <location>
        <position position="35"/>
    </location>
</feature>
<dbReference type="InterPro" id="IPR029044">
    <property type="entry name" value="Nucleotide-diphossugar_trans"/>
</dbReference>
<dbReference type="GO" id="GO:0016779">
    <property type="term" value="F:nucleotidyltransferase activity"/>
    <property type="evidence" value="ECO:0007669"/>
    <property type="project" value="UniProtKB-KW"/>
</dbReference>
<sequence>MTIAIILAAGDSKRVRGINKIFYRISGKPLIFYTI</sequence>
<comment type="caution">
    <text evidence="1">The sequence shown here is derived from an EMBL/GenBank/DDBJ whole genome shotgun (WGS) entry which is preliminary data.</text>
</comment>
<reference evidence="2" key="1">
    <citation type="submission" date="2017-09" db="EMBL/GenBank/DDBJ databases">
        <title>Depth-based differentiation of microbial function through sediment-hosted aquifers and enrichment of novel symbionts in the deep terrestrial subsurface.</title>
        <authorList>
            <person name="Probst A.J."/>
            <person name="Ladd B."/>
            <person name="Jarett J.K."/>
            <person name="Geller-Mcgrath D.E."/>
            <person name="Sieber C.M.K."/>
            <person name="Emerson J.B."/>
            <person name="Anantharaman K."/>
            <person name="Thomas B.C."/>
            <person name="Malmstrom R."/>
            <person name="Stieglmeier M."/>
            <person name="Klingl A."/>
            <person name="Woyke T."/>
            <person name="Ryan C.M."/>
            <person name="Banfield J.F."/>
        </authorList>
    </citation>
    <scope>NUCLEOTIDE SEQUENCE [LARGE SCALE GENOMIC DNA]</scope>
</reference>